<dbReference type="Proteomes" id="UP000625631">
    <property type="component" value="Unassembled WGS sequence"/>
</dbReference>
<reference evidence="1 2" key="1">
    <citation type="submission" date="2020-12" db="EMBL/GenBank/DDBJ databases">
        <title>Hymenobacter sp.</title>
        <authorList>
            <person name="Kim M.K."/>
        </authorList>
    </citation>
    <scope>NUCLEOTIDE SEQUENCE [LARGE SCALE GENOMIC DNA]</scope>
    <source>
        <strain evidence="1 2">BT442</strain>
    </source>
</reference>
<evidence type="ECO:0000313" key="2">
    <source>
        <dbReference type="Proteomes" id="UP000625631"/>
    </source>
</evidence>
<organism evidence="1 2">
    <name type="scientific">Hymenobacter negativus</name>
    <dbReference type="NCBI Taxonomy" id="2795026"/>
    <lineage>
        <taxon>Bacteria</taxon>
        <taxon>Pseudomonadati</taxon>
        <taxon>Bacteroidota</taxon>
        <taxon>Cytophagia</taxon>
        <taxon>Cytophagales</taxon>
        <taxon>Hymenobacteraceae</taxon>
        <taxon>Hymenobacter</taxon>
    </lineage>
</organism>
<gene>
    <name evidence="1" type="ORF">I7X13_08025</name>
</gene>
<proteinExistence type="predicted"/>
<evidence type="ECO:0000313" key="1">
    <source>
        <dbReference type="EMBL" id="MBH8557989.1"/>
    </source>
</evidence>
<accession>A0ABS0Q5R9</accession>
<comment type="caution">
    <text evidence="1">The sequence shown here is derived from an EMBL/GenBank/DDBJ whole genome shotgun (WGS) entry which is preliminary data.</text>
</comment>
<protein>
    <submittedName>
        <fullName evidence="1">Uncharacterized protein</fullName>
    </submittedName>
</protein>
<dbReference type="EMBL" id="JAEDAE010000003">
    <property type="protein sequence ID" value="MBH8557989.1"/>
    <property type="molecule type" value="Genomic_DNA"/>
</dbReference>
<keyword evidence="2" id="KW-1185">Reference proteome</keyword>
<dbReference type="RefSeq" id="WP_198075089.1">
    <property type="nucleotide sequence ID" value="NZ_JAEDAE010000003.1"/>
</dbReference>
<name>A0ABS0Q5R9_9BACT</name>
<sequence length="58" mass="6683">MAALKMRSERLEDILIPFRKQLHLLRLAKNEQWFGFLAVQAQDTSLALACEVLKSIIN</sequence>